<accession>A0A6I9WJ21</accession>
<proteinExistence type="predicted"/>
<keyword evidence="2" id="KW-1185">Reference proteome</keyword>
<organism evidence="2 3">
    <name type="scientific">Pogonomyrmex barbatus</name>
    <name type="common">red harvester ant</name>
    <dbReference type="NCBI Taxonomy" id="144034"/>
    <lineage>
        <taxon>Eukaryota</taxon>
        <taxon>Metazoa</taxon>
        <taxon>Ecdysozoa</taxon>
        <taxon>Arthropoda</taxon>
        <taxon>Hexapoda</taxon>
        <taxon>Insecta</taxon>
        <taxon>Pterygota</taxon>
        <taxon>Neoptera</taxon>
        <taxon>Endopterygota</taxon>
        <taxon>Hymenoptera</taxon>
        <taxon>Apocrita</taxon>
        <taxon>Aculeata</taxon>
        <taxon>Formicoidea</taxon>
        <taxon>Formicidae</taxon>
        <taxon>Myrmicinae</taxon>
        <taxon>Pogonomyrmex</taxon>
    </lineage>
</organism>
<dbReference type="RefSeq" id="XP_011642742.1">
    <property type="nucleotide sequence ID" value="XM_011644440.2"/>
</dbReference>
<evidence type="ECO:0000313" key="3">
    <source>
        <dbReference type="RefSeq" id="XP_011642742.1"/>
    </source>
</evidence>
<feature type="transmembrane region" description="Helical" evidence="1">
    <location>
        <begin position="36"/>
        <end position="54"/>
    </location>
</feature>
<evidence type="ECO:0000313" key="2">
    <source>
        <dbReference type="Proteomes" id="UP000504615"/>
    </source>
</evidence>
<keyword evidence="1" id="KW-0472">Membrane</keyword>
<keyword evidence="1" id="KW-1133">Transmembrane helix</keyword>
<gene>
    <name evidence="3" type="primary">LOC105430750</name>
</gene>
<keyword evidence="1 3" id="KW-0812">Transmembrane</keyword>
<name>A0A6I9WJ21_9HYME</name>
<dbReference type="AlphaFoldDB" id="A0A6I9WJ21"/>
<dbReference type="Proteomes" id="UP000504615">
    <property type="component" value="Unplaced"/>
</dbReference>
<dbReference type="OrthoDB" id="19690at2759"/>
<protein>
    <submittedName>
        <fullName evidence="3">Transmembrane protein 218 isoform X2</fullName>
    </submittedName>
</protein>
<feature type="transmembrane region" description="Helical" evidence="1">
    <location>
        <begin position="74"/>
        <end position="95"/>
    </location>
</feature>
<dbReference type="GeneID" id="105430750"/>
<reference evidence="3" key="1">
    <citation type="submission" date="2025-08" db="UniProtKB">
        <authorList>
            <consortium name="RefSeq"/>
        </authorList>
    </citation>
    <scope>IDENTIFICATION</scope>
</reference>
<feature type="transmembrane region" description="Helical" evidence="1">
    <location>
        <begin position="6"/>
        <end position="29"/>
    </location>
</feature>
<evidence type="ECO:0000256" key="1">
    <source>
        <dbReference type="SAM" id="Phobius"/>
    </source>
</evidence>
<sequence length="113" mass="12420">MTTLILGVGVGLFVILSLWVLAALIFVISLRLERKVGVIAILLVSALTIILISVPRASERPAPATSKIYDRLFIWRVVLLILLLISSIISLVGYIKFGLVEAVRPVRISSWVL</sequence>